<dbReference type="OrthoDB" id="567691at2759"/>
<evidence type="ECO:0000313" key="2">
    <source>
        <dbReference type="Proteomes" id="UP000631114"/>
    </source>
</evidence>
<proteinExistence type="predicted"/>
<dbReference type="AlphaFoldDB" id="A0A835I1C1"/>
<gene>
    <name evidence="1" type="ORF">IFM89_010881</name>
</gene>
<accession>A0A835I1C1</accession>
<dbReference type="Proteomes" id="UP000631114">
    <property type="component" value="Unassembled WGS sequence"/>
</dbReference>
<reference evidence="1 2" key="1">
    <citation type="submission" date="2020-10" db="EMBL/GenBank/DDBJ databases">
        <title>The Coptis chinensis genome and diversification of protoberbering-type alkaloids.</title>
        <authorList>
            <person name="Wang B."/>
            <person name="Shu S."/>
            <person name="Song C."/>
            <person name="Liu Y."/>
        </authorList>
    </citation>
    <scope>NUCLEOTIDE SEQUENCE [LARGE SCALE GENOMIC DNA]</scope>
    <source>
        <strain evidence="1">HL-2020</strain>
        <tissue evidence="1">Leaf</tissue>
    </source>
</reference>
<comment type="caution">
    <text evidence="1">The sequence shown here is derived from an EMBL/GenBank/DDBJ whole genome shotgun (WGS) entry which is preliminary data.</text>
</comment>
<sequence length="175" mass="19249">MPGLPQRNVQFNSNNNNAYSTTCSTGSISSNGIWSKHPDDIGFDQLQKLPPHLAARALKIDKRDVIGAKRKNLYCSRCNGLLLEGFSQIVMDGKSQQLEGGHVANGRMSSVSSESDVGVTTKISVCEDDNQDPSVHPRGRFDSNSRRHTFTFDRFLEAKSPRHSNVFNGATVRGI</sequence>
<organism evidence="1 2">
    <name type="scientific">Coptis chinensis</name>
    <dbReference type="NCBI Taxonomy" id="261450"/>
    <lineage>
        <taxon>Eukaryota</taxon>
        <taxon>Viridiplantae</taxon>
        <taxon>Streptophyta</taxon>
        <taxon>Embryophyta</taxon>
        <taxon>Tracheophyta</taxon>
        <taxon>Spermatophyta</taxon>
        <taxon>Magnoliopsida</taxon>
        <taxon>Ranunculales</taxon>
        <taxon>Ranunculaceae</taxon>
        <taxon>Coptidoideae</taxon>
        <taxon>Coptis</taxon>
    </lineage>
</organism>
<dbReference type="EMBL" id="JADFTS010000004">
    <property type="protein sequence ID" value="KAF9608749.1"/>
    <property type="molecule type" value="Genomic_DNA"/>
</dbReference>
<keyword evidence="2" id="KW-1185">Reference proteome</keyword>
<name>A0A835I1C1_9MAGN</name>
<protein>
    <submittedName>
        <fullName evidence="1">Uncharacterized protein</fullName>
    </submittedName>
</protein>
<evidence type="ECO:0000313" key="1">
    <source>
        <dbReference type="EMBL" id="KAF9608749.1"/>
    </source>
</evidence>